<gene>
    <name evidence="1" type="ORF">DPMN_121565</name>
</gene>
<dbReference type="AlphaFoldDB" id="A0A9D4GN22"/>
<name>A0A9D4GN22_DREPO</name>
<accession>A0A9D4GN22</accession>
<protein>
    <submittedName>
        <fullName evidence="1">Uncharacterized protein</fullName>
    </submittedName>
</protein>
<reference evidence="1" key="2">
    <citation type="submission" date="2020-11" db="EMBL/GenBank/DDBJ databases">
        <authorList>
            <person name="McCartney M.A."/>
            <person name="Auch B."/>
            <person name="Kono T."/>
            <person name="Mallez S."/>
            <person name="Becker A."/>
            <person name="Gohl D.M."/>
            <person name="Silverstein K.A.T."/>
            <person name="Koren S."/>
            <person name="Bechman K.B."/>
            <person name="Herman A."/>
            <person name="Abrahante J.E."/>
            <person name="Garbe J."/>
        </authorList>
    </citation>
    <scope>NUCLEOTIDE SEQUENCE</scope>
    <source>
        <strain evidence="1">Duluth1</strain>
        <tissue evidence="1">Whole animal</tissue>
    </source>
</reference>
<dbReference type="Proteomes" id="UP000828390">
    <property type="component" value="Unassembled WGS sequence"/>
</dbReference>
<sequence>MCFGPLITGHSPGGGPAVLIRHYVFVAVFQFLSSVFIHNQLDALSAARLSLPTALFLSAPLMPKALNILHSDCAGNPLASISTG</sequence>
<evidence type="ECO:0000313" key="2">
    <source>
        <dbReference type="Proteomes" id="UP000828390"/>
    </source>
</evidence>
<proteinExistence type="predicted"/>
<keyword evidence="2" id="KW-1185">Reference proteome</keyword>
<reference evidence="1" key="1">
    <citation type="journal article" date="2019" name="bioRxiv">
        <title>The Genome of the Zebra Mussel, Dreissena polymorpha: A Resource for Invasive Species Research.</title>
        <authorList>
            <person name="McCartney M.A."/>
            <person name="Auch B."/>
            <person name="Kono T."/>
            <person name="Mallez S."/>
            <person name="Zhang Y."/>
            <person name="Obille A."/>
            <person name="Becker A."/>
            <person name="Abrahante J.E."/>
            <person name="Garbe J."/>
            <person name="Badalamenti J.P."/>
            <person name="Herman A."/>
            <person name="Mangelson H."/>
            <person name="Liachko I."/>
            <person name="Sullivan S."/>
            <person name="Sone E.D."/>
            <person name="Koren S."/>
            <person name="Silverstein K.A.T."/>
            <person name="Beckman K.B."/>
            <person name="Gohl D.M."/>
        </authorList>
    </citation>
    <scope>NUCLEOTIDE SEQUENCE</scope>
    <source>
        <strain evidence="1">Duluth1</strain>
        <tissue evidence="1">Whole animal</tissue>
    </source>
</reference>
<organism evidence="1 2">
    <name type="scientific">Dreissena polymorpha</name>
    <name type="common">Zebra mussel</name>
    <name type="synonym">Mytilus polymorpha</name>
    <dbReference type="NCBI Taxonomy" id="45954"/>
    <lineage>
        <taxon>Eukaryota</taxon>
        <taxon>Metazoa</taxon>
        <taxon>Spiralia</taxon>
        <taxon>Lophotrochozoa</taxon>
        <taxon>Mollusca</taxon>
        <taxon>Bivalvia</taxon>
        <taxon>Autobranchia</taxon>
        <taxon>Heteroconchia</taxon>
        <taxon>Euheterodonta</taxon>
        <taxon>Imparidentia</taxon>
        <taxon>Neoheterodontei</taxon>
        <taxon>Myida</taxon>
        <taxon>Dreissenoidea</taxon>
        <taxon>Dreissenidae</taxon>
        <taxon>Dreissena</taxon>
    </lineage>
</organism>
<evidence type="ECO:0000313" key="1">
    <source>
        <dbReference type="EMBL" id="KAH3819822.1"/>
    </source>
</evidence>
<comment type="caution">
    <text evidence="1">The sequence shown here is derived from an EMBL/GenBank/DDBJ whole genome shotgun (WGS) entry which is preliminary data.</text>
</comment>
<dbReference type="EMBL" id="JAIWYP010000005">
    <property type="protein sequence ID" value="KAH3819822.1"/>
    <property type="molecule type" value="Genomic_DNA"/>
</dbReference>